<name>A0ABN6ZCZ2_9FIRM</name>
<dbReference type="EMBL" id="AP028127">
    <property type="protein sequence ID" value="BEH91727.1"/>
    <property type="molecule type" value="Genomic_DNA"/>
</dbReference>
<accession>A0ABN6ZCZ2</accession>
<dbReference type="Proteomes" id="UP001432099">
    <property type="component" value="Chromosome"/>
</dbReference>
<organism evidence="1 2">
    <name type="scientific">Turicibacter faecis</name>
    <dbReference type="NCBI Taxonomy" id="2963365"/>
    <lineage>
        <taxon>Bacteria</taxon>
        <taxon>Bacillati</taxon>
        <taxon>Bacillota</taxon>
        <taxon>Erysipelotrichia</taxon>
        <taxon>Erysipelotrichales</taxon>
        <taxon>Turicibacteraceae</taxon>
        <taxon>Turicibacter</taxon>
    </lineage>
</organism>
<reference evidence="1" key="1">
    <citation type="journal article" date="2024" name="Int. J. Syst. Evol. Microbiol.">
        <title>Turicibacter faecis sp. nov., isolated from faeces of heart failure mouse model.</title>
        <authorList>
            <person name="Imamura Y."/>
            <person name="Motooka D."/>
            <person name="Nakajima Y."/>
            <person name="Ito S."/>
            <person name="Kitakaze M."/>
            <person name="Iida T."/>
            <person name="Nakamura S."/>
        </authorList>
    </citation>
    <scope>NUCLEOTIDE SEQUENCE</scope>
    <source>
        <strain evidence="1">TC023</strain>
    </source>
</reference>
<proteinExistence type="predicted"/>
<protein>
    <recommendedName>
        <fullName evidence="3">Phage protein</fullName>
    </recommendedName>
</protein>
<dbReference type="RefSeq" id="WP_338617556.1">
    <property type="nucleotide sequence ID" value="NZ_AP028127.1"/>
</dbReference>
<evidence type="ECO:0000313" key="2">
    <source>
        <dbReference type="Proteomes" id="UP001432099"/>
    </source>
</evidence>
<evidence type="ECO:0000313" key="1">
    <source>
        <dbReference type="EMBL" id="BEH91727.1"/>
    </source>
</evidence>
<sequence length="70" mass="8052">MIAGFLFKEYEVNERGVVTGYKIIFNGEQIATMEYRNDCWIGAVTKDIKIMTKLDSSVMRVADWIINESV</sequence>
<evidence type="ECO:0008006" key="3">
    <source>
        <dbReference type="Google" id="ProtNLM"/>
    </source>
</evidence>
<gene>
    <name evidence="1" type="ORF">T23_18290</name>
</gene>
<keyword evidence="2" id="KW-1185">Reference proteome</keyword>